<feature type="compositionally biased region" description="Basic and acidic residues" evidence="4">
    <location>
        <begin position="351"/>
        <end position="362"/>
    </location>
</feature>
<dbReference type="GO" id="GO:0016020">
    <property type="term" value="C:membrane"/>
    <property type="evidence" value="ECO:0007669"/>
    <property type="project" value="UniProtKB-SubCell"/>
</dbReference>
<dbReference type="EMBL" id="OMOQ01000001">
    <property type="protein sequence ID" value="SPH17388.1"/>
    <property type="molecule type" value="Genomic_DNA"/>
</dbReference>
<dbReference type="GO" id="GO:0005737">
    <property type="term" value="C:cytoplasm"/>
    <property type="evidence" value="ECO:0007669"/>
    <property type="project" value="TreeGrafter"/>
</dbReference>
<evidence type="ECO:0008006" key="7">
    <source>
        <dbReference type="Google" id="ProtNLM"/>
    </source>
</evidence>
<dbReference type="OrthoDB" id="4964299at2"/>
<keyword evidence="3" id="KW-1133">Transmembrane helix</keyword>
<dbReference type="SUPFAM" id="SSF53448">
    <property type="entry name" value="Nucleotide-diphospho-sugar transferases"/>
    <property type="match status" value="1"/>
</dbReference>
<dbReference type="GO" id="GO:0016757">
    <property type="term" value="F:glycosyltransferase activity"/>
    <property type="evidence" value="ECO:0007669"/>
    <property type="project" value="TreeGrafter"/>
</dbReference>
<organism evidence="5 6">
    <name type="scientific">Albidovulum aquaemixtae</name>
    <dbReference type="NCBI Taxonomy" id="1542388"/>
    <lineage>
        <taxon>Bacteria</taxon>
        <taxon>Pseudomonadati</taxon>
        <taxon>Pseudomonadota</taxon>
        <taxon>Alphaproteobacteria</taxon>
        <taxon>Rhodobacterales</taxon>
        <taxon>Paracoccaceae</taxon>
        <taxon>Albidovulum</taxon>
    </lineage>
</organism>
<dbReference type="AlphaFoldDB" id="A0A2R8B446"/>
<name>A0A2R8B446_9RHOB</name>
<dbReference type="PANTHER" id="PTHR21461">
    <property type="entry name" value="GLYCOSYLTRANSFERASE FAMILY 92 PROTEIN"/>
    <property type="match status" value="1"/>
</dbReference>
<keyword evidence="2" id="KW-0812">Transmembrane</keyword>
<feature type="region of interest" description="Disordered" evidence="4">
    <location>
        <begin position="341"/>
        <end position="362"/>
    </location>
</feature>
<dbReference type="RefSeq" id="WP_108851841.1">
    <property type="nucleotide sequence ID" value="NZ_OMOQ01000001.1"/>
</dbReference>
<keyword evidence="3" id="KW-0472">Membrane</keyword>
<sequence length="362" mass="41282">MSGSEYSILAVLTVRNEAAFLIDWLAHHRKSGFTDFLVFSNDCEDGTDAMLDRLQAMGWLTHVENEGPHPKGVQWSALKAADAHPLKARADWVLFLDIDEYVNIHVGDRTVGSLLAELPDATAIPMTWRLFGNDGIRAYDDRPVTEQFMRAAPVVMGWPWRAAMFKTLFLNDGSYGKLGVHRPRQPDRARMGAQRWYDGSGRPMPPDYHTGRIFSHYGRDNYRLVQLNHYALGAMESYVLKCDRGRANREASAFDLSYWVERNFSAEEDRSIAAMAPRSDPLRSELRADPELGRLHEAAVAWRHARFNALMREEAWRSLYGRLLMTSPSRVLTEDEHRFLTSHATATRPGNARETEPDGRDY</sequence>
<reference evidence="5 6" key="1">
    <citation type="submission" date="2018-03" db="EMBL/GenBank/DDBJ databases">
        <authorList>
            <person name="Keele B.F."/>
        </authorList>
    </citation>
    <scope>NUCLEOTIDE SEQUENCE [LARGE SCALE GENOMIC DNA]</scope>
    <source>
        <strain evidence="5 6">CECT 8626</strain>
    </source>
</reference>
<evidence type="ECO:0000256" key="4">
    <source>
        <dbReference type="SAM" id="MobiDB-lite"/>
    </source>
</evidence>
<evidence type="ECO:0000256" key="2">
    <source>
        <dbReference type="ARBA" id="ARBA00022692"/>
    </source>
</evidence>
<dbReference type="PANTHER" id="PTHR21461:SF69">
    <property type="entry name" value="GLYCOSYLTRANSFERASE FAMILY 92 PROTEIN"/>
    <property type="match status" value="1"/>
</dbReference>
<keyword evidence="6" id="KW-1185">Reference proteome</keyword>
<evidence type="ECO:0000256" key="1">
    <source>
        <dbReference type="ARBA" id="ARBA00004167"/>
    </source>
</evidence>
<accession>A0A2R8B446</accession>
<evidence type="ECO:0000313" key="5">
    <source>
        <dbReference type="EMBL" id="SPH17388.1"/>
    </source>
</evidence>
<evidence type="ECO:0000313" key="6">
    <source>
        <dbReference type="Proteomes" id="UP000244924"/>
    </source>
</evidence>
<protein>
    <recommendedName>
        <fullName evidence="7">Glycosyl transferase family 2</fullName>
    </recommendedName>
</protein>
<gene>
    <name evidence="5" type="ORF">DEA8626_00906</name>
</gene>
<comment type="subcellular location">
    <subcellularLocation>
        <location evidence="1">Membrane</location>
        <topology evidence="1">Single-pass membrane protein</topology>
    </subcellularLocation>
</comment>
<dbReference type="Pfam" id="PF13704">
    <property type="entry name" value="Glyco_tranf_2_4"/>
    <property type="match status" value="1"/>
</dbReference>
<dbReference type="Proteomes" id="UP000244924">
    <property type="component" value="Unassembled WGS sequence"/>
</dbReference>
<proteinExistence type="predicted"/>
<dbReference type="InterPro" id="IPR029044">
    <property type="entry name" value="Nucleotide-diphossugar_trans"/>
</dbReference>
<evidence type="ECO:0000256" key="3">
    <source>
        <dbReference type="ARBA" id="ARBA00022989"/>
    </source>
</evidence>